<dbReference type="PANTHER" id="PTHR31569">
    <property type="entry name" value="SWIM-TYPE DOMAIN-CONTAINING PROTEIN"/>
    <property type="match status" value="1"/>
</dbReference>
<comment type="caution">
    <text evidence="2">The sequence shown here is derived from an EMBL/GenBank/DDBJ whole genome shotgun (WGS) entry which is preliminary data.</text>
</comment>
<dbReference type="EMBL" id="JAENGY010001097">
    <property type="protein sequence ID" value="KAG6952598.1"/>
    <property type="molecule type" value="Genomic_DNA"/>
</dbReference>
<keyword evidence="3" id="KW-1185">Reference proteome</keyword>
<name>A0A8J5MEH0_9STRA</name>
<feature type="domain" description="ZSWIM1/3 RNaseH-like" evidence="1">
    <location>
        <begin position="64"/>
        <end position="129"/>
    </location>
</feature>
<dbReference type="Pfam" id="PF21056">
    <property type="entry name" value="ZSWIM1-3_RNaseH-like"/>
    <property type="match status" value="1"/>
</dbReference>
<reference evidence="2" key="1">
    <citation type="submission" date="2021-01" db="EMBL/GenBank/DDBJ databases">
        <title>Phytophthora aleatoria, a newly-described species from Pinus radiata is distinct from Phytophthora cactorum isolates based on comparative genomics.</title>
        <authorList>
            <person name="Mcdougal R."/>
            <person name="Panda P."/>
            <person name="Williams N."/>
            <person name="Studholme D.J."/>
        </authorList>
    </citation>
    <scope>NUCLEOTIDE SEQUENCE</scope>
    <source>
        <strain evidence="2">NZFS 4037</strain>
    </source>
</reference>
<protein>
    <recommendedName>
        <fullName evidence="1">ZSWIM1/3 RNaseH-like domain-containing protein</fullName>
    </recommendedName>
</protein>
<evidence type="ECO:0000259" key="1">
    <source>
        <dbReference type="Pfam" id="PF21056"/>
    </source>
</evidence>
<dbReference type="InterPro" id="IPR052579">
    <property type="entry name" value="Zinc_finger_SWIM"/>
</dbReference>
<dbReference type="InterPro" id="IPR048324">
    <property type="entry name" value="ZSWIM1-3_RNaseH-like"/>
</dbReference>
<gene>
    <name evidence="2" type="ORF">JG688_00013204</name>
</gene>
<dbReference type="AlphaFoldDB" id="A0A8J5MEH0"/>
<proteinExistence type="predicted"/>
<evidence type="ECO:0000313" key="2">
    <source>
        <dbReference type="EMBL" id="KAG6952598.1"/>
    </source>
</evidence>
<sequence length="132" mass="15187">MILAFADVMQSSGSKQKRITQSLRDKTGQNVTLQDVHNMVARMREERRGSDTVEQRLESLLRGFCGRRGNRASLFVDDATLAQTITVRTRQMRRWFKAFPGVMLVDTTHNTNGSRYKLFSFMIQDLYGHVSL</sequence>
<evidence type="ECO:0000313" key="3">
    <source>
        <dbReference type="Proteomes" id="UP000709295"/>
    </source>
</evidence>
<dbReference type="Proteomes" id="UP000709295">
    <property type="component" value="Unassembled WGS sequence"/>
</dbReference>
<organism evidence="2 3">
    <name type="scientific">Phytophthora aleatoria</name>
    <dbReference type="NCBI Taxonomy" id="2496075"/>
    <lineage>
        <taxon>Eukaryota</taxon>
        <taxon>Sar</taxon>
        <taxon>Stramenopiles</taxon>
        <taxon>Oomycota</taxon>
        <taxon>Peronosporomycetes</taxon>
        <taxon>Peronosporales</taxon>
        <taxon>Peronosporaceae</taxon>
        <taxon>Phytophthora</taxon>
    </lineage>
</organism>
<dbReference type="PANTHER" id="PTHR31569:SF4">
    <property type="entry name" value="SWIM-TYPE DOMAIN-CONTAINING PROTEIN"/>
    <property type="match status" value="1"/>
</dbReference>
<accession>A0A8J5MEH0</accession>